<feature type="compositionally biased region" description="Basic and acidic residues" evidence="1">
    <location>
        <begin position="114"/>
        <end position="133"/>
    </location>
</feature>
<comment type="caution">
    <text evidence="2">The sequence shown here is derived from an EMBL/GenBank/DDBJ whole genome shotgun (WGS) entry which is preliminary data.</text>
</comment>
<protein>
    <submittedName>
        <fullName evidence="2">Uncharacterized protein</fullName>
    </submittedName>
</protein>
<feature type="compositionally biased region" description="Polar residues" evidence="1">
    <location>
        <begin position="160"/>
        <end position="173"/>
    </location>
</feature>
<keyword evidence="3" id="KW-1185">Reference proteome</keyword>
<dbReference type="Proteomes" id="UP001341840">
    <property type="component" value="Unassembled WGS sequence"/>
</dbReference>
<evidence type="ECO:0000313" key="3">
    <source>
        <dbReference type="Proteomes" id="UP001341840"/>
    </source>
</evidence>
<gene>
    <name evidence="2" type="ORF">PIB30_012296</name>
</gene>
<evidence type="ECO:0000256" key="1">
    <source>
        <dbReference type="SAM" id="MobiDB-lite"/>
    </source>
</evidence>
<feature type="region of interest" description="Disordered" evidence="1">
    <location>
        <begin position="1"/>
        <end position="173"/>
    </location>
</feature>
<name>A0ABU6Y4E5_9FABA</name>
<organism evidence="2 3">
    <name type="scientific">Stylosanthes scabra</name>
    <dbReference type="NCBI Taxonomy" id="79078"/>
    <lineage>
        <taxon>Eukaryota</taxon>
        <taxon>Viridiplantae</taxon>
        <taxon>Streptophyta</taxon>
        <taxon>Embryophyta</taxon>
        <taxon>Tracheophyta</taxon>
        <taxon>Spermatophyta</taxon>
        <taxon>Magnoliopsida</taxon>
        <taxon>eudicotyledons</taxon>
        <taxon>Gunneridae</taxon>
        <taxon>Pentapetalae</taxon>
        <taxon>rosids</taxon>
        <taxon>fabids</taxon>
        <taxon>Fabales</taxon>
        <taxon>Fabaceae</taxon>
        <taxon>Papilionoideae</taxon>
        <taxon>50 kb inversion clade</taxon>
        <taxon>dalbergioids sensu lato</taxon>
        <taxon>Dalbergieae</taxon>
        <taxon>Pterocarpus clade</taxon>
        <taxon>Stylosanthes</taxon>
    </lineage>
</organism>
<accession>A0ABU6Y4E5</accession>
<proteinExistence type="predicted"/>
<sequence length="173" mass="19481">MENQQNGGKDGKEVDERGTTGIPEKDKGKKVLEEKEDSFGPWMIVQHNTRGKKSYKVGEGTSSGASGKHKMHQENRTANNSRFGVLQDNDTSAEDTTNHEENVPENQVIVLQKDFVHSTDVERTQQRSKEKMNKPNPNTHVQHGTDKEKNSLAQPRVNKTRTQTQPNPLNKPI</sequence>
<reference evidence="2 3" key="1">
    <citation type="journal article" date="2023" name="Plants (Basel)">
        <title>Bridging the Gap: Combining Genomics and Transcriptomics Approaches to Understand Stylosanthes scabra, an Orphan Legume from the Brazilian Caatinga.</title>
        <authorList>
            <person name="Ferreira-Neto J.R.C."/>
            <person name="da Silva M.D."/>
            <person name="Binneck E."/>
            <person name="de Melo N.F."/>
            <person name="da Silva R.H."/>
            <person name="de Melo A.L.T.M."/>
            <person name="Pandolfi V."/>
            <person name="Bustamante F.O."/>
            <person name="Brasileiro-Vidal A.C."/>
            <person name="Benko-Iseppon A.M."/>
        </authorList>
    </citation>
    <scope>NUCLEOTIDE SEQUENCE [LARGE SCALE GENOMIC DNA]</scope>
    <source>
        <tissue evidence="2">Leaves</tissue>
    </source>
</reference>
<evidence type="ECO:0000313" key="2">
    <source>
        <dbReference type="EMBL" id="MED6204796.1"/>
    </source>
</evidence>
<feature type="compositionally biased region" description="Basic and acidic residues" evidence="1">
    <location>
        <begin position="9"/>
        <end position="33"/>
    </location>
</feature>
<dbReference type="EMBL" id="JASCZI010241686">
    <property type="protein sequence ID" value="MED6204796.1"/>
    <property type="molecule type" value="Genomic_DNA"/>
</dbReference>